<dbReference type="Pfam" id="PF04983">
    <property type="entry name" value="RNA_pol_Rpb1_3"/>
    <property type="match status" value="1"/>
</dbReference>
<dbReference type="SMART" id="SM00663">
    <property type="entry name" value="RPOLA_N"/>
    <property type="match status" value="1"/>
</dbReference>
<keyword evidence="12" id="KW-1185">Reference proteome</keyword>
<dbReference type="Gene3D" id="4.10.860.120">
    <property type="entry name" value="RNA polymerase II, clamp domain"/>
    <property type="match status" value="1"/>
</dbReference>
<feature type="binding site" evidence="8">
    <location>
        <position position="941"/>
    </location>
    <ligand>
        <name>Zn(2+)</name>
        <dbReference type="ChEBI" id="CHEBI:29105"/>
        <label>2</label>
    </ligand>
</feature>
<dbReference type="Gene3D" id="1.10.40.90">
    <property type="match status" value="1"/>
</dbReference>
<feature type="binding site" evidence="8">
    <location>
        <position position="75"/>
    </location>
    <ligand>
        <name>Zn(2+)</name>
        <dbReference type="ChEBI" id="CHEBI:29105"/>
        <label>1</label>
    </ligand>
</feature>
<proteinExistence type="inferred from homology"/>
<evidence type="ECO:0000256" key="1">
    <source>
        <dbReference type="ARBA" id="ARBA00022478"/>
    </source>
</evidence>
<keyword evidence="2 8" id="KW-0808">Transferase</keyword>
<dbReference type="Proteomes" id="UP000578697">
    <property type="component" value="Unassembled WGS sequence"/>
</dbReference>
<dbReference type="Pfam" id="PF00623">
    <property type="entry name" value="RNA_pol_Rpb1_2"/>
    <property type="match status" value="2"/>
</dbReference>
<dbReference type="Gene3D" id="1.10.1790.20">
    <property type="match status" value="1"/>
</dbReference>
<dbReference type="GO" id="GO:0006351">
    <property type="term" value="P:DNA-templated transcription"/>
    <property type="evidence" value="ECO:0007669"/>
    <property type="project" value="UniProtKB-UniRule"/>
</dbReference>
<dbReference type="GO" id="GO:0000287">
    <property type="term" value="F:magnesium ion binding"/>
    <property type="evidence" value="ECO:0007669"/>
    <property type="project" value="UniProtKB-UniRule"/>
</dbReference>
<evidence type="ECO:0000256" key="3">
    <source>
        <dbReference type="ARBA" id="ARBA00022695"/>
    </source>
</evidence>
<dbReference type="InterPro" id="IPR038120">
    <property type="entry name" value="Rpb1_funnel_sf"/>
</dbReference>
<dbReference type="InterPro" id="IPR007083">
    <property type="entry name" value="RNA_pol_Rpb1_4"/>
</dbReference>
<dbReference type="InterPro" id="IPR007080">
    <property type="entry name" value="RNA_pol_Rpb1_1"/>
</dbReference>
<comment type="cofactor">
    <cofactor evidence="8">
        <name>Zn(2+)</name>
        <dbReference type="ChEBI" id="CHEBI:29105"/>
    </cofactor>
    <text evidence="8">Binds 2 Zn(2+) ions per subunit.</text>
</comment>
<dbReference type="PANTHER" id="PTHR19376">
    <property type="entry name" value="DNA-DIRECTED RNA POLYMERASE"/>
    <property type="match status" value="1"/>
</dbReference>
<sequence>MRDIQDFASLKIKLASPDTIRNWSYGEVKKPETINYRTLRPERDGLFCERIFGTTKEWECYCGKFKSIRYKGVICDRCGVEVTHFKVRRERTGHIELAAPVSHIWYYQAVPSRMGTLLGLKVADLRSILYYEKYIVIDPGDTDLKKKQLLSEDEYNEALERFGETFTAGMGAEAIKTLLENLDLDALAEELRAKMIEKGAKTDKTLLRRIEIVENFRASGNKASWMILDVVPVIPPDLRPMVQLDGGRFATSDLNDLYRRVINRNNRLKRLQSLAAPDIIIRNEKRMLQESVDSLFDNTKRKNRVVKGASSRPLKSISDMIKGKQGRFRQNLLGKRVDYSGRSVIVVGPELKLWQCGLPEKMALELFKPFIMKKLVDKGVVFNIKKAKMLVESEATEVFAILDEVVREHPVMLNRAPTLHRLGIQAFEPVLVPGKALKLHPLACKAFNADFDGDQMAIHVPLTQAAQMECWTLMLSARNLLDPANGKTIVAPSQDMVLGIYYMTSIKPNAKGTGKFFSSADEVRLAASSGAIEWQAKIKIHKNILNKCVSGDENLEDKYIETSAGRLAFNEFMPEEVDYQNDQLGDKKLKKMIEDVYHNEQTSDKKVKAMISEFFAEKGKPFDKITAEALDELMAEPSFIKKIEVLYNRETPFEESKLRKLIISLYATDRAWLTIQMLDAVKACGYKNATFYGATLSMDDILVPDIKVKKVEEANKEAERVINEWSKGSITADERYNRVTEIWSHVNDELTETMYKNMAAHRDGFNTIYMMADSGARGSKKQMSQLAAMRGLMQKPNGDIIELPVKSNFKEGLSVIEYFISSNGARKGLSDTALKTADAGYMTRRLVDVAQDVVVNEKDCGTINGIDYTAIKDGETVVVPLATRIAGHYTIERVIDPVSGELLADVNQYIDEALAAKIDKAGVEKVKLRTVLTCESKHGICVMCYGKDLARNKIVEIGEAVGTIAAQSIGQPGTQLTLRTFHTGGAADTSSEDNHITMKYPVYIESVSGTHVETKEGNWLFTRRGSMIVTKLFNKYDVPSGAEVLVEDGARVRKDTPVIRNGSKEEVASDNGRIILKGKVMYLVSNDQKVEISNGSKIYAAYVNADCVADANVPVGEFDPFSEPIIAEVSGYIHYEDIIPGVTLEEHTDIQTGNTERHISDLHLDVKQPRLIISDEDGNELGSYHLPAGALLLAEDKQSVEAGFVLAKLPKAAAKANDITLGLPRVSELFEARKPKNPAVISQITGEVSFGKVVKGKRTVIVTDEYGKQFNHLVPMTKRLLVRDGDKVEAGEKLCDGSVDAHDVLNVLGEDALQNFLMDEIQGVYRAQGVDINDKHIGAIIRQMLKKVEIVNVGDTRFIFGQQVDKYTFREENAEVIAKGGQPAVARPMFQGITKAALATDSFISASSFQETTRVLTNAAIAGSVDHLRGLKENVIIGHMIPAGSGMRQYHNIKLTDKSNVDLDAKMEEILELRRQEELEAHPEEVMYGPEDTAGMDD</sequence>
<dbReference type="InterPro" id="IPR045867">
    <property type="entry name" value="DNA-dir_RpoC_beta_prime"/>
</dbReference>
<dbReference type="InterPro" id="IPR012754">
    <property type="entry name" value="DNA-dir_RpoC_beta_prime_bact"/>
</dbReference>
<dbReference type="EMBL" id="JACHFR010000002">
    <property type="protein sequence ID" value="MBB5218573.1"/>
    <property type="molecule type" value="Genomic_DNA"/>
</dbReference>
<dbReference type="GO" id="GO:0008270">
    <property type="term" value="F:zinc ion binding"/>
    <property type="evidence" value="ECO:0007669"/>
    <property type="project" value="UniProtKB-UniRule"/>
</dbReference>
<evidence type="ECO:0000313" key="12">
    <source>
        <dbReference type="Proteomes" id="UP000578697"/>
    </source>
</evidence>
<keyword evidence="3 8" id="KW-0548">Nucleotidyltransferase</keyword>
<dbReference type="Pfam" id="PF05000">
    <property type="entry name" value="RNA_pol_Rpb1_4"/>
    <property type="match status" value="1"/>
</dbReference>
<dbReference type="InterPro" id="IPR000722">
    <property type="entry name" value="RNA_pol_asu"/>
</dbReference>
<keyword evidence="4 8" id="KW-0479">Metal-binding</keyword>
<feature type="binding site" evidence="8">
    <location>
        <position position="452"/>
    </location>
    <ligand>
        <name>Mg(2+)</name>
        <dbReference type="ChEBI" id="CHEBI:18420"/>
    </ligand>
</feature>
<dbReference type="CDD" id="cd02655">
    <property type="entry name" value="RNAP_beta'_C"/>
    <property type="match status" value="1"/>
</dbReference>
<dbReference type="Pfam" id="PF04997">
    <property type="entry name" value="RNA_pol_Rpb1_1"/>
    <property type="match status" value="1"/>
</dbReference>
<evidence type="ECO:0000256" key="7">
    <source>
        <dbReference type="ARBA" id="ARBA00048552"/>
    </source>
</evidence>
<dbReference type="EC" id="2.7.7.6" evidence="8"/>
<dbReference type="RefSeq" id="WP_184652022.1">
    <property type="nucleotide sequence ID" value="NZ_JACHFR010000002.1"/>
</dbReference>
<feature type="domain" description="RNA polymerase N-terminal" evidence="10">
    <location>
        <begin position="224"/>
        <end position="504"/>
    </location>
</feature>
<evidence type="ECO:0000256" key="2">
    <source>
        <dbReference type="ARBA" id="ARBA00022679"/>
    </source>
</evidence>
<feature type="binding site" evidence="8">
    <location>
        <position position="60"/>
    </location>
    <ligand>
        <name>Zn(2+)</name>
        <dbReference type="ChEBI" id="CHEBI:29105"/>
        <label>1</label>
    </ligand>
</feature>
<evidence type="ECO:0000313" key="11">
    <source>
        <dbReference type="EMBL" id="MBB5218573.1"/>
    </source>
</evidence>
<dbReference type="HAMAP" id="MF_01322">
    <property type="entry name" value="RNApol_bact_RpoC"/>
    <property type="match status" value="1"/>
</dbReference>
<evidence type="ECO:0000256" key="4">
    <source>
        <dbReference type="ARBA" id="ARBA00022723"/>
    </source>
</evidence>
<dbReference type="NCBIfam" id="TIGR02386">
    <property type="entry name" value="rpoC_TIGR"/>
    <property type="match status" value="1"/>
</dbReference>
<feature type="binding site" evidence="8">
    <location>
        <position position="934"/>
    </location>
    <ligand>
        <name>Zn(2+)</name>
        <dbReference type="ChEBI" id="CHEBI:29105"/>
        <label>2</label>
    </ligand>
</feature>
<evidence type="ECO:0000256" key="9">
    <source>
        <dbReference type="RuleBase" id="RU004279"/>
    </source>
</evidence>
<evidence type="ECO:0000256" key="8">
    <source>
        <dbReference type="HAMAP-Rule" id="MF_01322"/>
    </source>
</evidence>
<feature type="binding site" evidence="8">
    <location>
        <position position="454"/>
    </location>
    <ligand>
        <name>Mg(2+)</name>
        <dbReference type="ChEBI" id="CHEBI:18420"/>
    </ligand>
</feature>
<keyword evidence="5 8" id="KW-0460">Magnesium</keyword>
<comment type="cofactor">
    <cofactor evidence="8">
        <name>Mg(2+)</name>
        <dbReference type="ChEBI" id="CHEBI:18420"/>
    </cofactor>
    <text evidence="8">Binds 1 Mg(2+) ion per subunit.</text>
</comment>
<evidence type="ECO:0000256" key="6">
    <source>
        <dbReference type="ARBA" id="ARBA00023163"/>
    </source>
</evidence>
<dbReference type="Gene3D" id="1.10.150.390">
    <property type="match status" value="1"/>
</dbReference>
<organism evidence="11 12">
    <name type="scientific">Treponema rectale</name>
    <dbReference type="NCBI Taxonomy" id="744512"/>
    <lineage>
        <taxon>Bacteria</taxon>
        <taxon>Pseudomonadati</taxon>
        <taxon>Spirochaetota</taxon>
        <taxon>Spirochaetia</taxon>
        <taxon>Spirochaetales</taxon>
        <taxon>Treponemataceae</taxon>
        <taxon>Treponema</taxon>
    </lineage>
</organism>
<keyword evidence="8" id="KW-0862">Zinc</keyword>
<evidence type="ECO:0000259" key="10">
    <source>
        <dbReference type="SMART" id="SM00663"/>
    </source>
</evidence>
<dbReference type="CDD" id="cd01609">
    <property type="entry name" value="RNAP_beta'_N"/>
    <property type="match status" value="1"/>
</dbReference>
<gene>
    <name evidence="8" type="primary">rpoC</name>
    <name evidence="11" type="ORF">HNP77_000942</name>
</gene>
<feature type="binding site" evidence="8">
    <location>
        <position position="450"/>
    </location>
    <ligand>
        <name>Mg(2+)</name>
        <dbReference type="ChEBI" id="CHEBI:18420"/>
    </ligand>
</feature>
<protein>
    <recommendedName>
        <fullName evidence="8">DNA-directed RNA polymerase subunit beta'</fullName>
        <shortName evidence="8">RNAP subunit beta'</shortName>
        <ecNumber evidence="8">2.7.7.6</ecNumber>
    </recommendedName>
    <alternativeName>
        <fullName evidence="8">RNA polymerase subunit beta'</fullName>
    </alternativeName>
    <alternativeName>
        <fullName evidence="8">Transcriptase subunit beta'</fullName>
    </alternativeName>
</protein>
<dbReference type="PANTHER" id="PTHR19376:SF54">
    <property type="entry name" value="DNA-DIRECTED RNA POLYMERASE SUBUNIT BETA"/>
    <property type="match status" value="1"/>
</dbReference>
<dbReference type="InterPro" id="IPR006592">
    <property type="entry name" value="RNA_pol_N"/>
</dbReference>
<comment type="similarity">
    <text evidence="8 9">Belongs to the RNA polymerase beta' chain family.</text>
</comment>
<dbReference type="Pfam" id="PF04998">
    <property type="entry name" value="RNA_pol_Rpb1_5"/>
    <property type="match status" value="1"/>
</dbReference>
<dbReference type="GO" id="GO:0000428">
    <property type="term" value="C:DNA-directed RNA polymerase complex"/>
    <property type="evidence" value="ECO:0007669"/>
    <property type="project" value="UniProtKB-KW"/>
</dbReference>
<dbReference type="GO" id="GO:0003677">
    <property type="term" value="F:DNA binding"/>
    <property type="evidence" value="ECO:0007669"/>
    <property type="project" value="UniProtKB-UniRule"/>
</dbReference>
<dbReference type="InterPro" id="IPR007081">
    <property type="entry name" value="RNA_pol_Rpb1_5"/>
</dbReference>
<feature type="binding site" evidence="8">
    <location>
        <position position="944"/>
    </location>
    <ligand>
        <name>Zn(2+)</name>
        <dbReference type="ChEBI" id="CHEBI:29105"/>
        <label>2</label>
    </ligand>
</feature>
<feature type="binding site" evidence="8">
    <location>
        <position position="62"/>
    </location>
    <ligand>
        <name>Zn(2+)</name>
        <dbReference type="ChEBI" id="CHEBI:29105"/>
        <label>1</label>
    </ligand>
</feature>
<feature type="binding site" evidence="8">
    <location>
        <position position="78"/>
    </location>
    <ligand>
        <name>Zn(2+)</name>
        <dbReference type="ChEBI" id="CHEBI:29105"/>
        <label>1</label>
    </ligand>
</feature>
<dbReference type="InterPro" id="IPR044893">
    <property type="entry name" value="RNA_pol_Rpb1_clamp_domain"/>
</dbReference>
<dbReference type="Gene3D" id="1.10.274.100">
    <property type="entry name" value="RNA polymerase Rpb1, domain 3"/>
    <property type="match status" value="1"/>
</dbReference>
<comment type="function">
    <text evidence="8 9">DNA-dependent RNA polymerase catalyzes the transcription of DNA into RNA using the four ribonucleoside triphosphates as substrates.</text>
</comment>
<name>A0A840SGA5_9SPIR</name>
<dbReference type="SUPFAM" id="SSF64484">
    <property type="entry name" value="beta and beta-prime subunits of DNA dependent RNA-polymerase"/>
    <property type="match status" value="1"/>
</dbReference>
<keyword evidence="6 8" id="KW-0804">Transcription</keyword>
<dbReference type="Gene3D" id="2.40.40.20">
    <property type="match status" value="1"/>
</dbReference>
<dbReference type="InterPro" id="IPR007066">
    <property type="entry name" value="RNA_pol_Rpb1_3"/>
</dbReference>
<reference evidence="11 12" key="1">
    <citation type="submission" date="2020-08" db="EMBL/GenBank/DDBJ databases">
        <title>Genomic Encyclopedia of Type Strains, Phase IV (KMG-IV): sequencing the most valuable type-strain genomes for metagenomic binning, comparative biology and taxonomic classification.</title>
        <authorList>
            <person name="Goeker M."/>
        </authorList>
    </citation>
    <scope>NUCLEOTIDE SEQUENCE [LARGE SCALE GENOMIC DNA]</scope>
    <source>
        <strain evidence="11 12">DSM 103679</strain>
    </source>
</reference>
<keyword evidence="1 8" id="KW-0240">DNA-directed RNA polymerase</keyword>
<accession>A0A840SGA5</accession>
<feature type="binding site" evidence="8">
    <location>
        <position position="860"/>
    </location>
    <ligand>
        <name>Zn(2+)</name>
        <dbReference type="ChEBI" id="CHEBI:29105"/>
        <label>2</label>
    </ligand>
</feature>
<evidence type="ECO:0000256" key="5">
    <source>
        <dbReference type="ARBA" id="ARBA00022842"/>
    </source>
</evidence>
<dbReference type="GO" id="GO:0003899">
    <property type="term" value="F:DNA-directed RNA polymerase activity"/>
    <property type="evidence" value="ECO:0007669"/>
    <property type="project" value="UniProtKB-UniRule"/>
</dbReference>
<comment type="catalytic activity">
    <reaction evidence="7 8 9">
        <text>RNA(n) + a ribonucleoside 5'-triphosphate = RNA(n+1) + diphosphate</text>
        <dbReference type="Rhea" id="RHEA:21248"/>
        <dbReference type="Rhea" id="RHEA-COMP:14527"/>
        <dbReference type="Rhea" id="RHEA-COMP:17342"/>
        <dbReference type="ChEBI" id="CHEBI:33019"/>
        <dbReference type="ChEBI" id="CHEBI:61557"/>
        <dbReference type="ChEBI" id="CHEBI:140395"/>
        <dbReference type="EC" id="2.7.7.6"/>
    </reaction>
</comment>
<comment type="subunit">
    <text evidence="8">The RNAP catalytic core consists of 2 alpha, 1 beta, 1 beta' and 1 omega subunit. When a sigma factor is associated with the core the holoenzyme is formed, which can initiate transcription.</text>
</comment>
<dbReference type="InterPro" id="IPR042102">
    <property type="entry name" value="RNA_pol_Rpb1_3_sf"/>
</dbReference>
<dbReference type="Gene3D" id="1.10.132.30">
    <property type="match status" value="1"/>
</dbReference>
<dbReference type="Gene3D" id="2.40.50.100">
    <property type="match status" value="2"/>
</dbReference>
<comment type="caution">
    <text evidence="11">The sequence shown here is derived from an EMBL/GenBank/DDBJ whole genome shotgun (WGS) entry which is preliminary data.</text>
</comment>